<dbReference type="SUPFAM" id="SSF52075">
    <property type="entry name" value="Outer arm dynein light chain 1"/>
    <property type="match status" value="1"/>
</dbReference>
<dbReference type="Pfam" id="PF08263">
    <property type="entry name" value="LRRNT_2"/>
    <property type="match status" value="2"/>
</dbReference>
<dbReference type="PANTHER" id="PTHR48061:SF12">
    <property type="entry name" value="DISEASE RESISTANCE LIKE PROTEIN"/>
    <property type="match status" value="1"/>
</dbReference>
<dbReference type="FunFam" id="3.80.10.10:FF:000095">
    <property type="entry name" value="LRR receptor-like serine/threonine-protein kinase GSO1"/>
    <property type="match status" value="3"/>
</dbReference>
<evidence type="ECO:0000256" key="8">
    <source>
        <dbReference type="ARBA" id="ARBA00022989"/>
    </source>
</evidence>
<evidence type="ECO:0000256" key="7">
    <source>
        <dbReference type="ARBA" id="ARBA00022737"/>
    </source>
</evidence>
<dbReference type="SMART" id="SM00369">
    <property type="entry name" value="LRR_TYP"/>
    <property type="match status" value="13"/>
</dbReference>
<keyword evidence="6" id="KW-0732">Signal</keyword>
<keyword evidence="10 13" id="KW-0675">Receptor</keyword>
<protein>
    <submittedName>
        <fullName evidence="13">Receptor-like protein 12</fullName>
    </submittedName>
</protein>
<evidence type="ECO:0000313" key="14">
    <source>
        <dbReference type="Proteomes" id="UP000030645"/>
    </source>
</evidence>
<organism evidence="13 14">
    <name type="scientific">Morus notabilis</name>
    <dbReference type="NCBI Taxonomy" id="981085"/>
    <lineage>
        <taxon>Eukaryota</taxon>
        <taxon>Viridiplantae</taxon>
        <taxon>Streptophyta</taxon>
        <taxon>Embryophyta</taxon>
        <taxon>Tracheophyta</taxon>
        <taxon>Spermatophyta</taxon>
        <taxon>Magnoliopsida</taxon>
        <taxon>eudicotyledons</taxon>
        <taxon>Gunneridae</taxon>
        <taxon>Pentapetalae</taxon>
        <taxon>rosids</taxon>
        <taxon>fabids</taxon>
        <taxon>Rosales</taxon>
        <taxon>Moraceae</taxon>
        <taxon>Moreae</taxon>
        <taxon>Morus</taxon>
    </lineage>
</organism>
<proteinExistence type="inferred from homology"/>
<keyword evidence="11" id="KW-0325">Glycoprotein</keyword>
<evidence type="ECO:0000256" key="4">
    <source>
        <dbReference type="ARBA" id="ARBA00022614"/>
    </source>
</evidence>
<dbReference type="FunFam" id="3.80.10.10:FF:000111">
    <property type="entry name" value="LRR receptor-like serine/threonine-protein kinase ERECTA"/>
    <property type="match status" value="1"/>
</dbReference>
<evidence type="ECO:0000313" key="13">
    <source>
        <dbReference type="EMBL" id="EXB37635.1"/>
    </source>
</evidence>
<dbReference type="Pfam" id="PF13855">
    <property type="entry name" value="LRR_8"/>
    <property type="match status" value="3"/>
</dbReference>
<dbReference type="GO" id="GO:0005886">
    <property type="term" value="C:plasma membrane"/>
    <property type="evidence" value="ECO:0007669"/>
    <property type="project" value="UniProtKB-SubCell"/>
</dbReference>
<comment type="subcellular location">
    <subcellularLocation>
        <location evidence="1">Cell membrane</location>
        <topology evidence="1">Single-pass type I membrane protein</topology>
    </subcellularLocation>
</comment>
<dbReference type="InterPro" id="IPR013210">
    <property type="entry name" value="LRR_N_plant-typ"/>
</dbReference>
<dbReference type="EMBL" id="KE343643">
    <property type="protein sequence ID" value="EXB37635.1"/>
    <property type="molecule type" value="Genomic_DNA"/>
</dbReference>
<feature type="domain" description="Leucine-rich repeat-containing N-terminal plant-type" evidence="12">
    <location>
        <begin position="29"/>
        <end position="80"/>
    </location>
</feature>
<gene>
    <name evidence="13" type="ORF">L484_021841</name>
</gene>
<keyword evidence="7" id="KW-0677">Repeat</keyword>
<evidence type="ECO:0000256" key="6">
    <source>
        <dbReference type="ARBA" id="ARBA00022729"/>
    </source>
</evidence>
<comment type="similarity">
    <text evidence="2">Belongs to the RLP family.</text>
</comment>
<dbReference type="FunFam" id="3.80.10.10:FF:000383">
    <property type="entry name" value="Leucine-rich repeat receptor protein kinase EMS1"/>
    <property type="match status" value="1"/>
</dbReference>
<dbReference type="PANTHER" id="PTHR48061">
    <property type="entry name" value="LEUCINE-RICH REPEAT RECEPTOR PROTEIN KINASE EMS1-LIKE-RELATED"/>
    <property type="match status" value="1"/>
</dbReference>
<name>W9QHZ3_9ROSA</name>
<dbReference type="Pfam" id="PF00560">
    <property type="entry name" value="LRR_1"/>
    <property type="match status" value="7"/>
</dbReference>
<evidence type="ECO:0000256" key="3">
    <source>
        <dbReference type="ARBA" id="ARBA00022475"/>
    </source>
</evidence>
<dbReference type="SUPFAM" id="SSF52058">
    <property type="entry name" value="L domain-like"/>
    <property type="match status" value="1"/>
</dbReference>
<evidence type="ECO:0000256" key="11">
    <source>
        <dbReference type="ARBA" id="ARBA00023180"/>
    </source>
</evidence>
<keyword evidence="8" id="KW-1133">Transmembrane helix</keyword>
<feature type="domain" description="Leucine-rich repeat-containing N-terminal plant-type" evidence="12">
    <location>
        <begin position="955"/>
        <end position="1006"/>
    </location>
</feature>
<accession>W9QHZ3</accession>
<sequence>MLINKTAHEANLTFQENDQTIITFVLSCHDDERLALLQFKQSFVIEKLASSYEGAYPKVLSWKAQGGSSNCCSWDGVECDEKTGHVIGLILNSSCLYASINSSSSLFHLVHLQKLNLADNNFSYSLIPSAIGQFLGLTYLNLSDSRFYGQIPTEISRLSKLTFLDLSSHFDPFTSYYPLLVLNYPSLRSLVQNLTSLEWLRLTSVHIPSTVPDFLANFTSLKAIFLQNCGLYGEFPKNIFHLPNLKILKLGWNKDLTGYLPEFHQRSPLEGLELSETSFSGCIPPSIEKLESLEWLYLRGCNFSRPLPSSLGKLSKLIDLDIGVSHLGGPIPSWLGNLSQLVRLYLDNNNLDGSIPSWFGALTQLNHLNLKFNNLNGYIPSSFQNLSQLGYLSVYDNHLTGPIPSSFGNLTQLFYIDLARNELCGSVPHSLYKLMNLETLYLYDNKLTGTLEFDLFFTMRSLVDLSLSGNTLSLFFHQRNINATTSKFTGLGLRSCNLSEFPNFLRHQNKLEWLNLSRNKIHGHIPKWMWNTSLETLTFLFLNDNFLVDFPHPSPIFLPWVNLWALDLSFNLLQGQLPIAPTWMCDLSSLWLLDLSSNNLSGTVPQCLGKLNSLSVLNLRNNSFGGTIPQVCALPSNLKMIDLSKNKFKGQLARSMAACTKLEYFDVEKNQLTDIFPAWLGTLPELKFLSLRHNRFYGFIKKPKQKFLFAKLRVMDLSYNNFTGKLPFQYMLIWSGMKAINNTDSRYMKETQISHPPRTNISQSFNYYFSTTIVNKGQERNYPVILESFAGIDFSCNKFNGEIPQLVGNLVALRSLNLSFNNLTGSIPSSLGNLTELESLDLSNNKLSGEIPPQLTRLTFLQSFDVSRNNLRGPIPQANQFGNMDNTSFEGNPGLCGNPLSKKCGDSKALPLPPSIVEEGDDSKSSIELDWKFVLAGCICGFVVGVALGDLLSCHDDERLALLQFKQSFVIEKLASSYEGAYPKVLSWKAQGGSSNCCSWDGVECDEKTGHVIGLILNSSCLYGSINSSSSLFHLVHLQKLNLADNNFSYSLIPSAIGQFLGLTYLNLSDSWFYGQIPSEISHLSKLTFLDLSSHFNEIDPSNPLLELKNPSLRSLVQNLTSLEWLRLSSVHIPSTVHDFLANFTSLKAIILQNCGLYGEFPNNIFHLPNLKILALGWNKDLTGYLPEFHQRSPLEGLVLSETSFSGCIPPSIEKLESLEGLYLRGCNFSRPLPSSLGKLSKLIDLDLRANHLGGPIPSWLGNLSQLVRLYLDNNNLDGYIPSFQNLSQLGLLSLRDNHLTGPIPSSFGNLTQLFAVYLEGNELCG</sequence>
<keyword evidence="9" id="KW-0472">Membrane</keyword>
<dbReference type="Proteomes" id="UP000030645">
    <property type="component" value="Unassembled WGS sequence"/>
</dbReference>
<keyword evidence="3" id="KW-1003">Cell membrane</keyword>
<dbReference type="Gene3D" id="3.80.10.10">
    <property type="entry name" value="Ribonuclease Inhibitor"/>
    <property type="match status" value="10"/>
</dbReference>
<dbReference type="eggNOG" id="KOG0619">
    <property type="taxonomic scope" value="Eukaryota"/>
</dbReference>
<reference evidence="14" key="1">
    <citation type="submission" date="2013-01" db="EMBL/GenBank/DDBJ databases">
        <title>Draft Genome Sequence of a Mulberry Tree, Morus notabilis C.K. Schneid.</title>
        <authorList>
            <person name="He N."/>
            <person name="Zhao S."/>
        </authorList>
    </citation>
    <scope>NUCLEOTIDE SEQUENCE</scope>
</reference>
<dbReference type="InterPro" id="IPR003591">
    <property type="entry name" value="Leu-rich_rpt_typical-subtyp"/>
</dbReference>
<evidence type="ECO:0000256" key="1">
    <source>
        <dbReference type="ARBA" id="ARBA00004251"/>
    </source>
</evidence>
<keyword evidence="5" id="KW-0812">Transmembrane</keyword>
<evidence type="ECO:0000256" key="2">
    <source>
        <dbReference type="ARBA" id="ARBA00009592"/>
    </source>
</evidence>
<evidence type="ECO:0000256" key="10">
    <source>
        <dbReference type="ARBA" id="ARBA00023170"/>
    </source>
</evidence>
<dbReference type="InterPro" id="IPR001611">
    <property type="entry name" value="Leu-rich_rpt"/>
</dbReference>
<evidence type="ECO:0000259" key="12">
    <source>
        <dbReference type="Pfam" id="PF08263"/>
    </source>
</evidence>
<keyword evidence="14" id="KW-1185">Reference proteome</keyword>
<dbReference type="PRINTS" id="PR00019">
    <property type="entry name" value="LEURICHRPT"/>
</dbReference>
<dbReference type="STRING" id="981085.W9QHZ3"/>
<dbReference type="SMART" id="SM00365">
    <property type="entry name" value="LRR_SD22"/>
    <property type="match status" value="5"/>
</dbReference>
<dbReference type="SUPFAM" id="SSF52047">
    <property type="entry name" value="RNI-like"/>
    <property type="match status" value="2"/>
</dbReference>
<dbReference type="PROSITE" id="PS51450">
    <property type="entry name" value="LRR"/>
    <property type="match status" value="1"/>
</dbReference>
<dbReference type="InterPro" id="IPR046956">
    <property type="entry name" value="RLP23-like"/>
</dbReference>
<evidence type="ECO:0000256" key="5">
    <source>
        <dbReference type="ARBA" id="ARBA00022692"/>
    </source>
</evidence>
<evidence type="ECO:0000256" key="9">
    <source>
        <dbReference type="ARBA" id="ARBA00023136"/>
    </source>
</evidence>
<dbReference type="InterPro" id="IPR032675">
    <property type="entry name" value="LRR_dom_sf"/>
</dbReference>
<keyword evidence="4" id="KW-0433">Leucine-rich repeat</keyword>